<comment type="caution">
    <text evidence="1">The sequence shown here is derived from an EMBL/GenBank/DDBJ whole genome shotgun (WGS) entry which is preliminary data.</text>
</comment>
<accession>A0ACB9JX75</accession>
<sequence>MSPYLLVERSNLNWRTHLKFHEEAKDLIYKLLYNVEKRLGTKDGHEIKAHPWLKGIEWENCIKLKLHLFQKLMASRIPKVLRSLKMCILYLVPYCSFNC</sequence>
<dbReference type="Proteomes" id="UP001056120">
    <property type="component" value="Linkage Group LG02"/>
</dbReference>
<evidence type="ECO:0000313" key="1">
    <source>
        <dbReference type="EMBL" id="KAI3824553.1"/>
    </source>
</evidence>
<protein>
    <submittedName>
        <fullName evidence="1">Uncharacterized protein</fullName>
    </submittedName>
</protein>
<keyword evidence="2" id="KW-1185">Reference proteome</keyword>
<reference evidence="2" key="1">
    <citation type="journal article" date="2022" name="Mol. Ecol. Resour.">
        <title>The genomes of chicory, endive, great burdock and yacon provide insights into Asteraceae palaeo-polyploidization history and plant inulin production.</title>
        <authorList>
            <person name="Fan W."/>
            <person name="Wang S."/>
            <person name="Wang H."/>
            <person name="Wang A."/>
            <person name="Jiang F."/>
            <person name="Liu H."/>
            <person name="Zhao H."/>
            <person name="Xu D."/>
            <person name="Zhang Y."/>
        </authorList>
    </citation>
    <scope>NUCLEOTIDE SEQUENCE [LARGE SCALE GENOMIC DNA]</scope>
    <source>
        <strain evidence="2">cv. Yunnan</strain>
    </source>
</reference>
<organism evidence="1 2">
    <name type="scientific">Smallanthus sonchifolius</name>
    <dbReference type="NCBI Taxonomy" id="185202"/>
    <lineage>
        <taxon>Eukaryota</taxon>
        <taxon>Viridiplantae</taxon>
        <taxon>Streptophyta</taxon>
        <taxon>Embryophyta</taxon>
        <taxon>Tracheophyta</taxon>
        <taxon>Spermatophyta</taxon>
        <taxon>Magnoliopsida</taxon>
        <taxon>eudicotyledons</taxon>
        <taxon>Gunneridae</taxon>
        <taxon>Pentapetalae</taxon>
        <taxon>asterids</taxon>
        <taxon>campanulids</taxon>
        <taxon>Asterales</taxon>
        <taxon>Asteraceae</taxon>
        <taxon>Asteroideae</taxon>
        <taxon>Heliantheae alliance</taxon>
        <taxon>Millerieae</taxon>
        <taxon>Smallanthus</taxon>
    </lineage>
</organism>
<dbReference type="EMBL" id="CM042019">
    <property type="protein sequence ID" value="KAI3824553.1"/>
    <property type="molecule type" value="Genomic_DNA"/>
</dbReference>
<reference evidence="1 2" key="2">
    <citation type="journal article" date="2022" name="Mol. Ecol. Resour.">
        <title>The genomes of chicory, endive, great burdock and yacon provide insights into Asteraceae paleo-polyploidization history and plant inulin production.</title>
        <authorList>
            <person name="Fan W."/>
            <person name="Wang S."/>
            <person name="Wang H."/>
            <person name="Wang A."/>
            <person name="Jiang F."/>
            <person name="Liu H."/>
            <person name="Zhao H."/>
            <person name="Xu D."/>
            <person name="Zhang Y."/>
        </authorList>
    </citation>
    <scope>NUCLEOTIDE SEQUENCE [LARGE SCALE GENOMIC DNA]</scope>
    <source>
        <strain evidence="2">cv. Yunnan</strain>
        <tissue evidence="1">Leaves</tissue>
    </source>
</reference>
<proteinExistence type="predicted"/>
<gene>
    <name evidence="1" type="ORF">L1987_06016</name>
</gene>
<evidence type="ECO:0000313" key="2">
    <source>
        <dbReference type="Proteomes" id="UP001056120"/>
    </source>
</evidence>
<name>A0ACB9JX75_9ASTR</name>